<comment type="caution">
    <text evidence="1">The sequence shown here is derived from an EMBL/GenBank/DDBJ whole genome shotgun (WGS) entry which is preliminary data.</text>
</comment>
<gene>
    <name evidence="1" type="ORF">E2L08_15940</name>
</gene>
<dbReference type="RefSeq" id="WP_133398092.1">
    <property type="nucleotide sequence ID" value="NZ_SNAA01000026.1"/>
</dbReference>
<name>A0A4R5ZX51_9RHOB</name>
<accession>A0A4R5ZX51</accession>
<organism evidence="1 2">
    <name type="scientific">Palleronia sediminis</name>
    <dbReference type="NCBI Taxonomy" id="2547833"/>
    <lineage>
        <taxon>Bacteria</taxon>
        <taxon>Pseudomonadati</taxon>
        <taxon>Pseudomonadota</taxon>
        <taxon>Alphaproteobacteria</taxon>
        <taxon>Rhodobacterales</taxon>
        <taxon>Roseobacteraceae</taxon>
        <taxon>Palleronia</taxon>
    </lineage>
</organism>
<evidence type="ECO:0000313" key="1">
    <source>
        <dbReference type="EMBL" id="TDL74835.1"/>
    </source>
</evidence>
<keyword evidence="2" id="KW-1185">Reference proteome</keyword>
<dbReference type="Proteomes" id="UP000295701">
    <property type="component" value="Unassembled WGS sequence"/>
</dbReference>
<dbReference type="EMBL" id="SNAA01000026">
    <property type="protein sequence ID" value="TDL74835.1"/>
    <property type="molecule type" value="Genomic_DNA"/>
</dbReference>
<protein>
    <submittedName>
        <fullName evidence="1">Uncharacterized protein</fullName>
    </submittedName>
</protein>
<proteinExistence type="predicted"/>
<sequence length="67" mass="7271">MTPADWPSLNDQAALADRLFGPRGAARPGRDPERLLIGTIDGLNPASRRSAERAGRKAVLDYLFVPL</sequence>
<dbReference type="OrthoDB" id="7849162at2"/>
<dbReference type="AlphaFoldDB" id="A0A4R5ZX51"/>
<reference evidence="1 2" key="1">
    <citation type="submission" date="2019-03" db="EMBL/GenBank/DDBJ databases">
        <title>Primorskyibacter sp. SS33 isolated from sediments.</title>
        <authorList>
            <person name="Xunke S."/>
        </authorList>
    </citation>
    <scope>NUCLEOTIDE SEQUENCE [LARGE SCALE GENOMIC DNA]</scope>
    <source>
        <strain evidence="1 2">SS33</strain>
    </source>
</reference>
<evidence type="ECO:0000313" key="2">
    <source>
        <dbReference type="Proteomes" id="UP000295701"/>
    </source>
</evidence>